<evidence type="ECO:0000313" key="5">
    <source>
        <dbReference type="EMBL" id="BCS29522.1"/>
    </source>
</evidence>
<feature type="repeat" description="ANK" evidence="3">
    <location>
        <begin position="343"/>
        <end position="375"/>
    </location>
</feature>
<accession>A0A7R7XXY4</accession>
<dbReference type="Proteomes" id="UP000654913">
    <property type="component" value="Chromosome 7"/>
</dbReference>
<dbReference type="InterPro" id="IPR002110">
    <property type="entry name" value="Ankyrin_rpt"/>
</dbReference>
<dbReference type="OrthoDB" id="366390at2759"/>
<reference evidence="5" key="2">
    <citation type="submission" date="2021-02" db="EMBL/GenBank/DDBJ databases">
        <title>Aspergillus puulaauensis MK2 genome sequence.</title>
        <authorList>
            <person name="Futagami T."/>
            <person name="Mori K."/>
            <person name="Kadooka C."/>
            <person name="Tanaka T."/>
        </authorList>
    </citation>
    <scope>NUCLEOTIDE SEQUENCE</scope>
    <source>
        <strain evidence="5">MK2</strain>
    </source>
</reference>
<name>A0A7R7XXY4_9EURO</name>
<gene>
    <name evidence="5" type="ORF">APUU_71092S</name>
</gene>
<feature type="repeat" description="ANK" evidence="3">
    <location>
        <begin position="171"/>
        <end position="203"/>
    </location>
</feature>
<dbReference type="InterPro" id="IPR036770">
    <property type="entry name" value="Ankyrin_rpt-contain_sf"/>
</dbReference>
<dbReference type="Pfam" id="PF00023">
    <property type="entry name" value="Ank"/>
    <property type="match status" value="1"/>
</dbReference>
<evidence type="ECO:0000313" key="6">
    <source>
        <dbReference type="Proteomes" id="UP000654913"/>
    </source>
</evidence>
<dbReference type="SUPFAM" id="SSF48403">
    <property type="entry name" value="Ankyrin repeat"/>
    <property type="match status" value="2"/>
</dbReference>
<proteinExistence type="predicted"/>
<evidence type="ECO:0000256" key="2">
    <source>
        <dbReference type="ARBA" id="ARBA00023043"/>
    </source>
</evidence>
<evidence type="ECO:0000256" key="1">
    <source>
        <dbReference type="ARBA" id="ARBA00022737"/>
    </source>
</evidence>
<dbReference type="PROSITE" id="PS50297">
    <property type="entry name" value="ANK_REP_REGION"/>
    <property type="match status" value="5"/>
</dbReference>
<sequence length="698" mass="76564">MQGLSSLPPEIILHVTDFLDYEYEINALSRANRHFHRLLTAELYKATVHRANAAQGSRNSNALLWVAVRGVEQTFPKLLAAGSRLDSVLLPVAAAYGQDAIVKLLCEHRHGADAEVDLNQYLDWRDRLDLLGAVEREIIGTPLTLAAQYGHESVIQPLLSYGADIDSRGLEGRTALAVAAESGFLSICKVLLSHGADVEAVGYNHATPLHLASRAGHTEIVRALLEKHADVDHQDRFRHSTLAVAAAGGCVETVQCLLDYEALPNMQMLMACARYQRAETLKLLIRHFDYPRSAQNQAELTTVACAAAACGLSDLLAEVIGLDWEVNSVPVRGYLERGDAFDRYWTPLAYASSFGYLDIVRMLLSHGANVNGMRYRAYLPDRDAPASPLSCAVKGGWTDIVTLLLERGANISFAMANARDNKILCDAVAYEPILKALLDRGALECTPFSPTLEYLAAEAVRAGNAKSVRMLIDGRVDIWKNGFQLEEGRGSANVLAEAKGAVLDVLVQAGCLPRAGEETEIITTCSAVTAANIPLLQHLISRGLDISPRSPELRYQLLRRVVTNHYVERAEISLDFLLGEGLEINTLDKDGQTLLLSTLHHQATYFRDGTIGLLVDRGANPCFQDTQGNCPLVAAVHNEAASSDTSISLLRGIEAQKIPFEVFAPQVLKAISAAEECGNRDDRLRILRRFYWRRRYPV</sequence>
<dbReference type="Gene3D" id="1.25.40.20">
    <property type="entry name" value="Ankyrin repeat-containing domain"/>
    <property type="match status" value="4"/>
</dbReference>
<protein>
    <recommendedName>
        <fullName evidence="4">F-box domain-containing protein</fullName>
    </recommendedName>
</protein>
<dbReference type="PROSITE" id="PS50088">
    <property type="entry name" value="ANK_REPEAT"/>
    <property type="match status" value="5"/>
</dbReference>
<reference evidence="5" key="1">
    <citation type="submission" date="2021-01" db="EMBL/GenBank/DDBJ databases">
        <authorList>
            <consortium name="Aspergillus puulaauensis MK2 genome sequencing consortium"/>
            <person name="Kazuki M."/>
            <person name="Futagami T."/>
        </authorList>
    </citation>
    <scope>NUCLEOTIDE SEQUENCE</scope>
    <source>
        <strain evidence="5">MK2</strain>
    </source>
</reference>
<dbReference type="RefSeq" id="XP_041561708.1">
    <property type="nucleotide sequence ID" value="XM_041696038.1"/>
</dbReference>
<organism evidence="5 6">
    <name type="scientific">Aspergillus puulaauensis</name>
    <dbReference type="NCBI Taxonomy" id="1220207"/>
    <lineage>
        <taxon>Eukaryota</taxon>
        <taxon>Fungi</taxon>
        <taxon>Dikarya</taxon>
        <taxon>Ascomycota</taxon>
        <taxon>Pezizomycotina</taxon>
        <taxon>Eurotiomycetes</taxon>
        <taxon>Eurotiomycetidae</taxon>
        <taxon>Eurotiales</taxon>
        <taxon>Aspergillaceae</taxon>
        <taxon>Aspergillus</taxon>
    </lineage>
</organism>
<feature type="domain" description="F-box" evidence="4">
    <location>
        <begin position="1"/>
        <end position="47"/>
    </location>
</feature>
<keyword evidence="2 3" id="KW-0040">ANK repeat</keyword>
<dbReference type="PANTHER" id="PTHR24198:SF165">
    <property type="entry name" value="ANKYRIN REPEAT-CONTAINING PROTEIN-RELATED"/>
    <property type="match status" value="1"/>
</dbReference>
<evidence type="ECO:0000259" key="4">
    <source>
        <dbReference type="PROSITE" id="PS50181"/>
    </source>
</evidence>
<keyword evidence="6" id="KW-1185">Reference proteome</keyword>
<feature type="repeat" description="ANK" evidence="3">
    <location>
        <begin position="204"/>
        <end position="236"/>
    </location>
</feature>
<dbReference type="Pfam" id="PF12796">
    <property type="entry name" value="Ank_2"/>
    <property type="match status" value="2"/>
</dbReference>
<dbReference type="InterPro" id="IPR001810">
    <property type="entry name" value="F-box_dom"/>
</dbReference>
<dbReference type="SMART" id="SM00248">
    <property type="entry name" value="ANK"/>
    <property type="match status" value="8"/>
</dbReference>
<feature type="repeat" description="ANK" evidence="3">
    <location>
        <begin position="384"/>
        <end position="416"/>
    </location>
</feature>
<dbReference type="KEGG" id="apuu:APUU_71092S"/>
<dbReference type="AlphaFoldDB" id="A0A7R7XXY4"/>
<dbReference type="PANTHER" id="PTHR24198">
    <property type="entry name" value="ANKYRIN REPEAT AND PROTEIN KINASE DOMAIN-CONTAINING PROTEIN"/>
    <property type="match status" value="1"/>
</dbReference>
<dbReference type="PRINTS" id="PR01415">
    <property type="entry name" value="ANKYRIN"/>
</dbReference>
<feature type="repeat" description="ANK" evidence="3">
    <location>
        <begin position="141"/>
        <end position="170"/>
    </location>
</feature>
<dbReference type="GeneID" id="64979519"/>
<dbReference type="EMBL" id="AP024449">
    <property type="protein sequence ID" value="BCS29522.1"/>
    <property type="molecule type" value="Genomic_DNA"/>
</dbReference>
<dbReference type="PROSITE" id="PS50181">
    <property type="entry name" value="FBOX"/>
    <property type="match status" value="1"/>
</dbReference>
<keyword evidence="1" id="KW-0677">Repeat</keyword>
<evidence type="ECO:0000256" key="3">
    <source>
        <dbReference type="PROSITE-ProRule" id="PRU00023"/>
    </source>
</evidence>